<dbReference type="GeneID" id="20229582"/>
<keyword evidence="2" id="KW-1185">Reference proteome</keyword>
<name>V4B4W4_LOTGI</name>
<dbReference type="Proteomes" id="UP000030746">
    <property type="component" value="Unassembled WGS sequence"/>
</dbReference>
<reference evidence="1 2" key="1">
    <citation type="journal article" date="2013" name="Nature">
        <title>Insights into bilaterian evolution from three spiralian genomes.</title>
        <authorList>
            <person name="Simakov O."/>
            <person name="Marletaz F."/>
            <person name="Cho S.J."/>
            <person name="Edsinger-Gonzales E."/>
            <person name="Havlak P."/>
            <person name="Hellsten U."/>
            <person name="Kuo D.H."/>
            <person name="Larsson T."/>
            <person name="Lv J."/>
            <person name="Arendt D."/>
            <person name="Savage R."/>
            <person name="Osoegawa K."/>
            <person name="de Jong P."/>
            <person name="Grimwood J."/>
            <person name="Chapman J.A."/>
            <person name="Shapiro H."/>
            <person name="Aerts A."/>
            <person name="Otillar R.P."/>
            <person name="Terry A.Y."/>
            <person name="Boore J.L."/>
            <person name="Grigoriev I.V."/>
            <person name="Lindberg D.R."/>
            <person name="Seaver E.C."/>
            <person name="Weisblat D.A."/>
            <person name="Putnam N.H."/>
            <person name="Rokhsar D.S."/>
        </authorList>
    </citation>
    <scope>NUCLEOTIDE SEQUENCE [LARGE SCALE GENOMIC DNA]</scope>
</reference>
<dbReference type="AlphaFoldDB" id="V4B4W4"/>
<dbReference type="RefSeq" id="XP_009044078.1">
    <property type="nucleotide sequence ID" value="XM_009045830.1"/>
</dbReference>
<sequence>PTPRPQIPNIETSLPTPQLQTPYIETSLPIPQPQTRLLILRHPDSHLNPRLDSLY</sequence>
<gene>
    <name evidence="1" type="ORF">LOTGIDRAFT_102208</name>
</gene>
<protein>
    <submittedName>
        <fullName evidence="1">Uncharacterized protein</fullName>
    </submittedName>
</protein>
<dbReference type="EMBL" id="KB199650">
    <property type="protein sequence ID" value="ESP05533.1"/>
    <property type="molecule type" value="Genomic_DNA"/>
</dbReference>
<evidence type="ECO:0000313" key="2">
    <source>
        <dbReference type="Proteomes" id="UP000030746"/>
    </source>
</evidence>
<accession>V4B4W4</accession>
<feature type="non-terminal residue" evidence="1">
    <location>
        <position position="1"/>
    </location>
</feature>
<organism evidence="1 2">
    <name type="scientific">Lottia gigantea</name>
    <name type="common">Giant owl limpet</name>
    <dbReference type="NCBI Taxonomy" id="225164"/>
    <lineage>
        <taxon>Eukaryota</taxon>
        <taxon>Metazoa</taxon>
        <taxon>Spiralia</taxon>
        <taxon>Lophotrochozoa</taxon>
        <taxon>Mollusca</taxon>
        <taxon>Gastropoda</taxon>
        <taxon>Patellogastropoda</taxon>
        <taxon>Lottioidea</taxon>
        <taxon>Lottiidae</taxon>
        <taxon>Lottia</taxon>
    </lineage>
</organism>
<dbReference type="KEGG" id="lgi:LOTGIDRAFT_102208"/>
<dbReference type="CTD" id="20229582"/>
<evidence type="ECO:0000313" key="1">
    <source>
        <dbReference type="EMBL" id="ESP05533.1"/>
    </source>
</evidence>
<proteinExistence type="predicted"/>
<dbReference type="HOGENOM" id="CLU_3038373_0_0_1"/>